<keyword evidence="2" id="KW-0997">Cell inner membrane</keyword>
<evidence type="ECO:0000256" key="2">
    <source>
        <dbReference type="ARBA" id="ARBA00022519"/>
    </source>
</evidence>
<evidence type="ECO:0000256" key="5">
    <source>
        <dbReference type="ARBA" id="ARBA00023136"/>
    </source>
</evidence>
<sequence>MTARVLQFARDSLHSARFALWFEELSPGQSDYIVSSTDAARTLRYPIASEHLTVVGPGLIQRIAGLRRIRAYDAVIFHNMTNAAALGAVLAHPRATVVWSGYGWDYYGDGKSIHADLLDPMTAAIDAERKVNSGPPLRKIKAAVTTRLRNAAAKRTDLFSAPIDTDYEVFQRRFPHSSAEYIQLNYAALSDLQSLGGEVTGEDIIVGNSADVTNNHLDVFAKLGSLPLDGRKVVVPLSYDGDPAYISAVVSAGRNAFGGDFVPLVERVPFDEYAAIVMNCRHAVMGQRRQKALGNIIISLWAGADVILHDDSPVYTFLAEHGAVVRRLSDLVSDGFAAGRLDDPQTVQNRLVLEALWGDEVVKQNVANVIRILDARAA</sequence>
<dbReference type="Pfam" id="PF07429">
    <property type="entry name" value="Glyco_transf_56"/>
    <property type="match status" value="1"/>
</dbReference>
<evidence type="ECO:0000313" key="7">
    <source>
        <dbReference type="Proteomes" id="UP000320235"/>
    </source>
</evidence>
<gene>
    <name evidence="6" type="ORF">FB391_0378</name>
</gene>
<dbReference type="GO" id="GO:0008417">
    <property type="term" value="F:fucosyltransferase activity"/>
    <property type="evidence" value="ECO:0007669"/>
    <property type="project" value="InterPro"/>
</dbReference>
<evidence type="ECO:0000313" key="6">
    <source>
        <dbReference type="EMBL" id="TQM34091.1"/>
    </source>
</evidence>
<reference evidence="6 7" key="1">
    <citation type="submission" date="2019-06" db="EMBL/GenBank/DDBJ databases">
        <title>Sequencing the genomes of 1000 actinobacteria strains.</title>
        <authorList>
            <person name="Klenk H.-P."/>
        </authorList>
    </citation>
    <scope>NUCLEOTIDE SEQUENCE [LARGE SCALE GENOMIC DNA]</scope>
    <source>
        <strain evidence="6 7">DSM 105492</strain>
    </source>
</reference>
<evidence type="ECO:0000256" key="4">
    <source>
        <dbReference type="ARBA" id="ARBA00022679"/>
    </source>
</evidence>
<dbReference type="AlphaFoldDB" id="A0A543FJR9"/>
<keyword evidence="3 6" id="KW-0328">Glycosyltransferase</keyword>
<keyword evidence="5" id="KW-0472">Membrane</keyword>
<dbReference type="Proteomes" id="UP000320235">
    <property type="component" value="Unassembled WGS sequence"/>
</dbReference>
<keyword evidence="1" id="KW-1003">Cell membrane</keyword>
<dbReference type="InterPro" id="IPR009993">
    <property type="entry name" value="WecF"/>
</dbReference>
<proteinExistence type="predicted"/>
<dbReference type="EMBL" id="VFPE01000001">
    <property type="protein sequence ID" value="TQM34091.1"/>
    <property type="molecule type" value="Genomic_DNA"/>
</dbReference>
<comment type="caution">
    <text evidence="6">The sequence shown here is derived from an EMBL/GenBank/DDBJ whole genome shotgun (WGS) entry which is preliminary data.</text>
</comment>
<organism evidence="6 7">
    <name type="scientific">Microbacterium kyungheense</name>
    <dbReference type="NCBI Taxonomy" id="1263636"/>
    <lineage>
        <taxon>Bacteria</taxon>
        <taxon>Bacillati</taxon>
        <taxon>Actinomycetota</taxon>
        <taxon>Actinomycetes</taxon>
        <taxon>Micrococcales</taxon>
        <taxon>Microbacteriaceae</taxon>
        <taxon>Microbacterium</taxon>
    </lineage>
</organism>
<name>A0A543FJR9_9MICO</name>
<keyword evidence="4 6" id="KW-0808">Transferase</keyword>
<evidence type="ECO:0000256" key="3">
    <source>
        <dbReference type="ARBA" id="ARBA00022676"/>
    </source>
</evidence>
<dbReference type="GO" id="GO:0009246">
    <property type="term" value="P:enterobacterial common antigen biosynthetic process"/>
    <property type="evidence" value="ECO:0007669"/>
    <property type="project" value="InterPro"/>
</dbReference>
<accession>A0A543FJR9</accession>
<keyword evidence="7" id="KW-1185">Reference proteome</keyword>
<dbReference type="OrthoDB" id="1083028at2"/>
<evidence type="ECO:0000256" key="1">
    <source>
        <dbReference type="ARBA" id="ARBA00022475"/>
    </source>
</evidence>
<protein>
    <submittedName>
        <fullName evidence="6">4-alpha-L-fucosyltransferase (Glycosyl transferase family 56)</fullName>
    </submittedName>
</protein>